<comment type="subcellular location">
    <subcellularLocation>
        <location evidence="1">Cell membrane</location>
        <topology evidence="1">Multi-pass membrane protein</topology>
    </subcellularLocation>
</comment>
<dbReference type="InterPro" id="IPR000917">
    <property type="entry name" value="Sulfatase_N"/>
</dbReference>
<dbReference type="SUPFAM" id="SSF53649">
    <property type="entry name" value="Alkaline phosphatase-like"/>
    <property type="match status" value="1"/>
</dbReference>
<proteinExistence type="predicted"/>
<organism evidence="9 10">
    <name type="scientific">Lacticaseibacillus jixianensis</name>
    <dbReference type="NCBI Taxonomy" id="2486012"/>
    <lineage>
        <taxon>Bacteria</taxon>
        <taxon>Bacillati</taxon>
        <taxon>Bacillota</taxon>
        <taxon>Bacilli</taxon>
        <taxon>Lactobacillales</taxon>
        <taxon>Lactobacillaceae</taxon>
        <taxon>Lacticaseibacillus</taxon>
    </lineage>
</organism>
<accession>A0ABW4BB38</accession>
<dbReference type="Proteomes" id="UP001597249">
    <property type="component" value="Unassembled WGS sequence"/>
</dbReference>
<evidence type="ECO:0000256" key="1">
    <source>
        <dbReference type="ARBA" id="ARBA00004651"/>
    </source>
</evidence>
<keyword evidence="6 7" id="KW-0472">Membrane</keyword>
<keyword evidence="5 7" id="KW-1133">Transmembrane helix</keyword>
<comment type="pathway">
    <text evidence="2">Cell wall biogenesis; lipoteichoic acid biosynthesis.</text>
</comment>
<protein>
    <submittedName>
        <fullName evidence="9">Sulfatase-like hydrolase/transferase</fullName>
    </submittedName>
</protein>
<dbReference type="Pfam" id="PF00884">
    <property type="entry name" value="Sulfatase"/>
    <property type="match status" value="1"/>
</dbReference>
<evidence type="ECO:0000313" key="10">
    <source>
        <dbReference type="Proteomes" id="UP001597249"/>
    </source>
</evidence>
<keyword evidence="4 7" id="KW-0812">Transmembrane</keyword>
<feature type="transmembrane region" description="Helical" evidence="7">
    <location>
        <begin position="44"/>
        <end position="61"/>
    </location>
</feature>
<dbReference type="PANTHER" id="PTHR47371:SF3">
    <property type="entry name" value="PHOSPHOGLYCEROL TRANSFERASE I"/>
    <property type="match status" value="1"/>
</dbReference>
<feature type="transmembrane region" description="Helical" evidence="7">
    <location>
        <begin position="142"/>
        <end position="159"/>
    </location>
</feature>
<dbReference type="PANTHER" id="PTHR47371">
    <property type="entry name" value="LIPOTEICHOIC ACID SYNTHASE"/>
    <property type="match status" value="1"/>
</dbReference>
<feature type="transmembrane region" description="Helical" evidence="7">
    <location>
        <begin position="112"/>
        <end position="130"/>
    </location>
</feature>
<dbReference type="Gene3D" id="3.40.720.10">
    <property type="entry name" value="Alkaline Phosphatase, subunit A"/>
    <property type="match status" value="1"/>
</dbReference>
<dbReference type="EMBL" id="JBHTMO010000037">
    <property type="protein sequence ID" value="MFD1393956.1"/>
    <property type="molecule type" value="Genomic_DNA"/>
</dbReference>
<keyword evidence="3" id="KW-1003">Cell membrane</keyword>
<evidence type="ECO:0000256" key="5">
    <source>
        <dbReference type="ARBA" id="ARBA00022989"/>
    </source>
</evidence>
<reference evidence="10" key="1">
    <citation type="journal article" date="2019" name="Int. J. Syst. Evol. Microbiol.">
        <title>The Global Catalogue of Microorganisms (GCM) 10K type strain sequencing project: providing services to taxonomists for standard genome sequencing and annotation.</title>
        <authorList>
            <consortium name="The Broad Institute Genomics Platform"/>
            <consortium name="The Broad Institute Genome Sequencing Center for Infectious Disease"/>
            <person name="Wu L."/>
            <person name="Ma J."/>
        </authorList>
    </citation>
    <scope>NUCLEOTIDE SEQUENCE [LARGE SCALE GENOMIC DNA]</scope>
    <source>
        <strain evidence="10">CCM 8911</strain>
    </source>
</reference>
<name>A0ABW4BB38_9LACO</name>
<evidence type="ECO:0000256" key="3">
    <source>
        <dbReference type="ARBA" id="ARBA00022475"/>
    </source>
</evidence>
<evidence type="ECO:0000313" key="9">
    <source>
        <dbReference type="EMBL" id="MFD1393956.1"/>
    </source>
</evidence>
<sequence length="377" mass="42982">MKHLMARMDVGIRRYMSRFTAVKLLLTLVLVSMPNILFGTPKHALIAMGEIVVAYFIYIFMGRRLWILGYLISSLATFLVITQEWVRYFSGSYTTKIMLDNLANIKALGPALPRYILIVALVGIISFFPAKFNQYPKIPWRFVFLGLGTVFMWGLFYTGRRTAVTDSVSLVREYQEAAKTTRRLEAAQDNRAKIIRSFEKTSVPGGISLGKEKYNVIVVFAEGTSRRTIEETGAKYPGLMPNLQRFSQETINFTNYFNHTAPTYKGLRGQLNSAFQYYEGYEDAKNAAQIKARTKTPLIGLPQILRNHSYTAKFINPEPKHEQFTPYLQSLGFNSVISDSPKVWSRSGNTTYLSDKNNFRLLMNQAEKLNSRVLESS</sequence>
<dbReference type="InterPro" id="IPR050448">
    <property type="entry name" value="OpgB/LTA_synthase_biosynth"/>
</dbReference>
<gene>
    <name evidence="9" type="ORF">ACFQ3L_10305</name>
</gene>
<feature type="domain" description="Sulfatase N-terminal" evidence="8">
    <location>
        <begin position="215"/>
        <end position="358"/>
    </location>
</feature>
<evidence type="ECO:0000256" key="6">
    <source>
        <dbReference type="ARBA" id="ARBA00023136"/>
    </source>
</evidence>
<dbReference type="InterPro" id="IPR017850">
    <property type="entry name" value="Alkaline_phosphatase_core_sf"/>
</dbReference>
<keyword evidence="10" id="KW-1185">Reference proteome</keyword>
<evidence type="ECO:0000256" key="2">
    <source>
        <dbReference type="ARBA" id="ARBA00004936"/>
    </source>
</evidence>
<evidence type="ECO:0000259" key="8">
    <source>
        <dbReference type="Pfam" id="PF00884"/>
    </source>
</evidence>
<evidence type="ECO:0000256" key="4">
    <source>
        <dbReference type="ARBA" id="ARBA00022692"/>
    </source>
</evidence>
<comment type="caution">
    <text evidence="9">The sequence shown here is derived from an EMBL/GenBank/DDBJ whole genome shotgun (WGS) entry which is preliminary data.</text>
</comment>
<evidence type="ECO:0000256" key="7">
    <source>
        <dbReference type="SAM" id="Phobius"/>
    </source>
</evidence>
<feature type="transmembrane region" description="Helical" evidence="7">
    <location>
        <begin position="68"/>
        <end position="86"/>
    </location>
</feature>